<evidence type="ECO:0000313" key="1">
    <source>
        <dbReference type="EMBL" id="APT30450.1"/>
    </source>
</evidence>
<dbReference type="Proteomes" id="UP000185487">
    <property type="component" value="Chromosome"/>
</dbReference>
<dbReference type="EMBL" id="CP015367">
    <property type="protein sequence ID" value="APT33225.1"/>
    <property type="molecule type" value="Genomic_DNA"/>
</dbReference>
<keyword evidence="4" id="KW-1185">Reference proteome</keyword>
<dbReference type="EMBL" id="CP015367">
    <property type="protein sequence ID" value="APT31299.1"/>
    <property type="molecule type" value="Genomic_DNA"/>
</dbReference>
<name>A0ABM6G6M9_9HYPH</name>
<evidence type="ECO:0000313" key="2">
    <source>
        <dbReference type="EMBL" id="APT31299.1"/>
    </source>
</evidence>
<organism evidence="3 4">
    <name type="scientific">Methylobacterium phyllosphaerae</name>
    <dbReference type="NCBI Taxonomy" id="418223"/>
    <lineage>
        <taxon>Bacteria</taxon>
        <taxon>Pseudomonadati</taxon>
        <taxon>Pseudomonadota</taxon>
        <taxon>Alphaproteobacteria</taxon>
        <taxon>Hyphomicrobiales</taxon>
        <taxon>Methylobacteriaceae</taxon>
        <taxon>Methylobacterium</taxon>
    </lineage>
</organism>
<gene>
    <name evidence="1" type="ORF">MCBMB27_01159</name>
    <name evidence="2" type="ORF">MCBMB27_02008</name>
    <name evidence="3" type="ORF">MCBMB27_03934</name>
</gene>
<sequence length="47" mass="5100">MLSCAKTISDIVKRECGRQARESVCPAVMFGKHTVTGSETVLSLVFL</sequence>
<evidence type="ECO:0000313" key="4">
    <source>
        <dbReference type="Proteomes" id="UP000185487"/>
    </source>
</evidence>
<evidence type="ECO:0000313" key="3">
    <source>
        <dbReference type="EMBL" id="APT33225.1"/>
    </source>
</evidence>
<accession>A0ABM6G6M9</accession>
<dbReference type="EMBL" id="CP015367">
    <property type="protein sequence ID" value="APT30450.1"/>
    <property type="molecule type" value="Genomic_DNA"/>
</dbReference>
<proteinExistence type="predicted"/>
<protein>
    <submittedName>
        <fullName evidence="3">Uncharacterized protein</fullName>
    </submittedName>
</protein>
<reference evidence="3 4" key="1">
    <citation type="submission" date="2016-04" db="EMBL/GenBank/DDBJ databases">
        <title>Complete genome sequencing and analysis of CBMB27, Methylobacterium phyllosphaerae isolated from leaf tissues of rice (Oryza sativa L.).</title>
        <authorList>
            <person name="Lee Y."/>
            <person name="Hwangbo K."/>
            <person name="Chung H."/>
            <person name="Yoo J."/>
            <person name="Kim K.Y."/>
            <person name="Sa T.M."/>
            <person name="Um Y."/>
            <person name="Madhaiyan M."/>
        </authorList>
    </citation>
    <scope>NUCLEOTIDE SEQUENCE [LARGE SCALE GENOMIC DNA]</scope>
    <source>
        <strain evidence="3 4">CBMB27</strain>
    </source>
</reference>